<dbReference type="STRING" id="645990.SAMN00120144_4050"/>
<feature type="region of interest" description="Disordered" evidence="1">
    <location>
        <begin position="31"/>
        <end position="59"/>
    </location>
</feature>
<dbReference type="EMBL" id="FWWW01000043">
    <property type="protein sequence ID" value="SMB85358.1"/>
    <property type="molecule type" value="Genomic_DNA"/>
</dbReference>
<evidence type="ECO:0000313" key="3">
    <source>
        <dbReference type="Proteomes" id="UP000192266"/>
    </source>
</evidence>
<dbReference type="PROSITE" id="PS51257">
    <property type="entry name" value="PROKAR_LIPOPROTEIN"/>
    <property type="match status" value="1"/>
</dbReference>
<dbReference type="Proteomes" id="UP000192266">
    <property type="component" value="Unassembled WGS sequence"/>
</dbReference>
<evidence type="ECO:0000313" key="2">
    <source>
        <dbReference type="EMBL" id="SMB85358.1"/>
    </source>
</evidence>
<name>A0A1W1UW27_9BACT</name>
<proteinExistence type="predicted"/>
<dbReference type="AlphaFoldDB" id="A0A1W1UW27"/>
<reference evidence="2 3" key="1">
    <citation type="submission" date="2017-04" db="EMBL/GenBank/DDBJ databases">
        <authorList>
            <person name="Afonso C.L."/>
            <person name="Miller P.J."/>
            <person name="Scott M.A."/>
            <person name="Spackman E."/>
            <person name="Goraichik I."/>
            <person name="Dimitrov K.M."/>
            <person name="Suarez D.L."/>
            <person name="Swayne D.E."/>
        </authorList>
    </citation>
    <scope>NUCLEOTIDE SEQUENCE [LARGE SCALE GENOMIC DNA]</scope>
    <source>
        <strain evidence="2 3">DSM 11622</strain>
    </source>
</reference>
<keyword evidence="3" id="KW-1185">Reference proteome</keyword>
<organism evidence="2 3">
    <name type="scientific">Hymenobacter roseosalivarius DSM 11622</name>
    <dbReference type="NCBI Taxonomy" id="645990"/>
    <lineage>
        <taxon>Bacteria</taxon>
        <taxon>Pseudomonadati</taxon>
        <taxon>Bacteroidota</taxon>
        <taxon>Cytophagia</taxon>
        <taxon>Cytophagales</taxon>
        <taxon>Hymenobacteraceae</taxon>
        <taxon>Hymenobacter</taxon>
    </lineage>
</organism>
<gene>
    <name evidence="2" type="ORF">SAMN00120144_4050</name>
</gene>
<evidence type="ECO:0000256" key="1">
    <source>
        <dbReference type="SAM" id="MobiDB-lite"/>
    </source>
</evidence>
<sequence length="465" mass="50882">MNLPPRLHFPSTFAAVLLLLTGCYSREDVKTEGGVSEQRVENDLTTMPRDNAKVAPDQGAPNVAVEETAASTAPLTQVNVFLEVSGSMEGFMPKPGADASNTRFQQQVAQFLSELNNSPAVGRKTYYRIKERPYRDSYQQLSGTVRGGIKEPASSTDIPTVLDTLASNYYAPNTVSVLISDFIYSPRNTGAIPYIKTDITDAISRAQRSDLAMSVYGFTSDFQGAFYPAIKTGAKKVANCCDTDIPYYFWVIGPQDAVRRFDAALLARQSAQQIHFGIKYPQPSASLLNKYQNKGSWYYGEKTASKRAAGATYYTVAVQEASPQNPVEFVLGLNLSTMPALYRDLAYLKQNLQLIGQDTDARIVNVAAATDQTRASSGPENQYTHFVKVRLTKMARASRSLQVVLKDARPAWVSQWTTQNDSNIDQVGPKTFAFASLIDGVATAIGNGQKSPAVFQIPLTLEPAK</sequence>
<protein>
    <submittedName>
        <fullName evidence="2">Uncharacterized protein</fullName>
    </submittedName>
</protein>
<accession>A0A1W1UW27</accession>